<name>A0ABN9RIX8_9DINO</name>
<evidence type="ECO:0000313" key="4">
    <source>
        <dbReference type="Proteomes" id="UP001189429"/>
    </source>
</evidence>
<reference evidence="3" key="1">
    <citation type="submission" date="2023-10" db="EMBL/GenBank/DDBJ databases">
        <authorList>
            <person name="Chen Y."/>
            <person name="Shah S."/>
            <person name="Dougan E. K."/>
            <person name="Thang M."/>
            <person name="Chan C."/>
        </authorList>
    </citation>
    <scope>NUCLEOTIDE SEQUENCE [LARGE SCALE GENOMIC DNA]</scope>
</reference>
<evidence type="ECO:0000313" key="3">
    <source>
        <dbReference type="EMBL" id="CAK0818580.1"/>
    </source>
</evidence>
<keyword evidence="2" id="KW-1133">Transmembrane helix</keyword>
<feature type="transmembrane region" description="Helical" evidence="2">
    <location>
        <begin position="188"/>
        <end position="207"/>
    </location>
</feature>
<keyword evidence="4" id="KW-1185">Reference proteome</keyword>
<dbReference type="Proteomes" id="UP001189429">
    <property type="component" value="Unassembled WGS sequence"/>
</dbReference>
<comment type="caution">
    <text evidence="3">The sequence shown here is derived from an EMBL/GenBank/DDBJ whole genome shotgun (WGS) entry which is preliminary data.</text>
</comment>
<feature type="compositionally biased region" description="Low complexity" evidence="1">
    <location>
        <begin position="82"/>
        <end position="110"/>
    </location>
</feature>
<gene>
    <name evidence="3" type="ORF">PCOR1329_LOCUS20801</name>
</gene>
<feature type="region of interest" description="Disordered" evidence="1">
    <location>
        <begin position="82"/>
        <end position="125"/>
    </location>
</feature>
<protein>
    <submittedName>
        <fullName evidence="3">Uncharacterized protein</fullName>
    </submittedName>
</protein>
<proteinExistence type="predicted"/>
<feature type="region of interest" description="Disordered" evidence="1">
    <location>
        <begin position="39"/>
        <end position="67"/>
    </location>
</feature>
<dbReference type="EMBL" id="CAUYUJ010006765">
    <property type="protein sequence ID" value="CAK0818580.1"/>
    <property type="molecule type" value="Genomic_DNA"/>
</dbReference>
<sequence>MGVRAMARLGRQELPGRHGALLTGIAQVLGQGAGTEGAAAAASPAQSGVGTAMGREEEVPRGRCHGPRQTAAAWAWLRARARGAPRSSPRSPCESAGWARARAPRWRWPAQTGGSSTRSKEVTQMRTTAEITSHTLRDRGLNSALDRIGRQVRISQQPREYTDRTFRSNVAVVQRAAYRGTRNPWSDYCMSVIIIANCTVIGMFFWWHMC</sequence>
<keyword evidence="2" id="KW-0472">Membrane</keyword>
<accession>A0ABN9RIX8</accession>
<evidence type="ECO:0000256" key="1">
    <source>
        <dbReference type="SAM" id="MobiDB-lite"/>
    </source>
</evidence>
<evidence type="ECO:0000256" key="2">
    <source>
        <dbReference type="SAM" id="Phobius"/>
    </source>
</evidence>
<organism evidence="3 4">
    <name type="scientific">Prorocentrum cordatum</name>
    <dbReference type="NCBI Taxonomy" id="2364126"/>
    <lineage>
        <taxon>Eukaryota</taxon>
        <taxon>Sar</taxon>
        <taxon>Alveolata</taxon>
        <taxon>Dinophyceae</taxon>
        <taxon>Prorocentrales</taxon>
        <taxon>Prorocentraceae</taxon>
        <taxon>Prorocentrum</taxon>
    </lineage>
</organism>
<feature type="compositionally biased region" description="Low complexity" evidence="1">
    <location>
        <begin position="39"/>
        <end position="50"/>
    </location>
</feature>
<keyword evidence="2" id="KW-0812">Transmembrane</keyword>